<dbReference type="Pfam" id="PF00491">
    <property type="entry name" value="Arginase"/>
    <property type="match status" value="1"/>
</dbReference>
<keyword evidence="2" id="KW-0378">Hydrolase</keyword>
<dbReference type="Gene3D" id="3.40.800.10">
    <property type="entry name" value="Ureohydrolase domain"/>
    <property type="match status" value="1"/>
</dbReference>
<dbReference type="PIRSF" id="PIRSF036979">
    <property type="entry name" value="Arginase"/>
    <property type="match status" value="1"/>
</dbReference>
<dbReference type="InterPro" id="IPR023696">
    <property type="entry name" value="Ureohydrolase_dom_sf"/>
</dbReference>
<comment type="similarity">
    <text evidence="3">Belongs to the arginase family.</text>
</comment>
<dbReference type="OrthoDB" id="288726at2759"/>
<dbReference type="AlphaFoldDB" id="A0A1R2BHZ0"/>
<keyword evidence="5" id="KW-1185">Reference proteome</keyword>
<dbReference type="InterPro" id="IPR006035">
    <property type="entry name" value="Ureohydrolase"/>
</dbReference>
<dbReference type="PROSITE" id="PS51409">
    <property type="entry name" value="ARGINASE_2"/>
    <property type="match status" value="1"/>
</dbReference>
<evidence type="ECO:0000313" key="4">
    <source>
        <dbReference type="EMBL" id="OMJ76380.1"/>
    </source>
</evidence>
<dbReference type="Proteomes" id="UP000187209">
    <property type="component" value="Unassembled WGS sequence"/>
</dbReference>
<dbReference type="PANTHER" id="PTHR11358:SF26">
    <property type="entry name" value="GUANIDINO ACID HYDROLASE, MITOCHONDRIAL"/>
    <property type="match status" value="1"/>
</dbReference>
<comment type="caution">
    <text evidence="4">The sequence shown here is derived from an EMBL/GenBank/DDBJ whole genome shotgun (WGS) entry which is preliminary data.</text>
</comment>
<name>A0A1R2BHZ0_9CILI</name>
<protein>
    <recommendedName>
        <fullName evidence="6">Arginase</fullName>
    </recommendedName>
</protein>
<evidence type="ECO:0008006" key="6">
    <source>
        <dbReference type="Google" id="ProtNLM"/>
    </source>
</evidence>
<proteinExistence type="inferred from homology"/>
<dbReference type="GO" id="GO:0033389">
    <property type="term" value="P:putrescine biosynthetic process from arginine, via agmatine"/>
    <property type="evidence" value="ECO:0007669"/>
    <property type="project" value="TreeGrafter"/>
</dbReference>
<sequence length="335" mass="37048">MEQDFSRLNFSGVPNFKRDDPKLGTILQQGLDGDVVIIGFPYDEGVQRNGGRPGTSKGPSCLRNYLPKIGPLVNPEYSIDISCLKISDSGDISGNSFNEAHDELKNKVKDLIDQKKIPIIIGGGKDQSWSCGQGFLKSTIKGKPIIVNIDSHLDVRPLDDEGRIHSGCAFRILLEDQTFINQNGLFYQFGAQGSQCGLEHVNFVRNHGGEIVWMRDIRASNNNPSFNTTYQPLTQAGRVFESFLNRLQADCKIIICLELDVIAARDCPGVSCPSVDGGLTSEEALELMLLCGKDSRVLALDLAEYNPIVEEYLTGRLLSNMVYFFIMGYKLRTSS</sequence>
<dbReference type="CDD" id="cd09988">
    <property type="entry name" value="Formimidoylglutamase"/>
    <property type="match status" value="1"/>
</dbReference>
<evidence type="ECO:0000313" key="5">
    <source>
        <dbReference type="Proteomes" id="UP000187209"/>
    </source>
</evidence>
<evidence type="ECO:0000256" key="1">
    <source>
        <dbReference type="ARBA" id="ARBA00022723"/>
    </source>
</evidence>
<dbReference type="GO" id="GO:0046872">
    <property type="term" value="F:metal ion binding"/>
    <property type="evidence" value="ECO:0007669"/>
    <property type="project" value="UniProtKB-KW"/>
</dbReference>
<keyword evidence="1" id="KW-0479">Metal-binding</keyword>
<reference evidence="4 5" key="1">
    <citation type="submission" date="2016-11" db="EMBL/GenBank/DDBJ databases">
        <title>The macronuclear genome of Stentor coeruleus: a giant cell with tiny introns.</title>
        <authorList>
            <person name="Slabodnick M."/>
            <person name="Ruby J.G."/>
            <person name="Reiff S.B."/>
            <person name="Swart E.C."/>
            <person name="Gosai S."/>
            <person name="Prabakaran S."/>
            <person name="Witkowska E."/>
            <person name="Larue G.E."/>
            <person name="Fisher S."/>
            <person name="Freeman R.M."/>
            <person name="Gunawardena J."/>
            <person name="Chu W."/>
            <person name="Stover N.A."/>
            <person name="Gregory B.D."/>
            <person name="Nowacki M."/>
            <person name="Derisi J."/>
            <person name="Roy S.W."/>
            <person name="Marshall W.F."/>
            <person name="Sood P."/>
        </authorList>
    </citation>
    <scope>NUCLEOTIDE SEQUENCE [LARGE SCALE GENOMIC DNA]</scope>
    <source>
        <strain evidence="4">WM001</strain>
    </source>
</reference>
<dbReference type="GO" id="GO:0008783">
    <property type="term" value="F:agmatinase activity"/>
    <property type="evidence" value="ECO:0007669"/>
    <property type="project" value="TreeGrafter"/>
</dbReference>
<gene>
    <name evidence="4" type="ORF">SteCoe_24281</name>
</gene>
<accession>A0A1R2BHZ0</accession>
<organism evidence="4 5">
    <name type="scientific">Stentor coeruleus</name>
    <dbReference type="NCBI Taxonomy" id="5963"/>
    <lineage>
        <taxon>Eukaryota</taxon>
        <taxon>Sar</taxon>
        <taxon>Alveolata</taxon>
        <taxon>Ciliophora</taxon>
        <taxon>Postciliodesmatophora</taxon>
        <taxon>Heterotrichea</taxon>
        <taxon>Heterotrichida</taxon>
        <taxon>Stentoridae</taxon>
        <taxon>Stentor</taxon>
    </lineage>
</organism>
<dbReference type="SUPFAM" id="SSF52768">
    <property type="entry name" value="Arginase/deacetylase"/>
    <property type="match status" value="1"/>
</dbReference>
<dbReference type="EMBL" id="MPUH01000635">
    <property type="protein sequence ID" value="OMJ76380.1"/>
    <property type="molecule type" value="Genomic_DNA"/>
</dbReference>
<dbReference type="PANTHER" id="PTHR11358">
    <property type="entry name" value="ARGINASE/AGMATINASE"/>
    <property type="match status" value="1"/>
</dbReference>
<evidence type="ECO:0000256" key="2">
    <source>
        <dbReference type="ARBA" id="ARBA00022801"/>
    </source>
</evidence>
<evidence type="ECO:0000256" key="3">
    <source>
        <dbReference type="PROSITE-ProRule" id="PRU00742"/>
    </source>
</evidence>